<dbReference type="PIRSF" id="PIRSF001213">
    <property type="entry name" value="Psome_endopept_beta"/>
    <property type="match status" value="1"/>
</dbReference>
<accession>A0AAU9K7D9</accession>
<organism evidence="5 6">
    <name type="scientific">Blepharisma stoltei</name>
    <dbReference type="NCBI Taxonomy" id="1481888"/>
    <lineage>
        <taxon>Eukaryota</taxon>
        <taxon>Sar</taxon>
        <taxon>Alveolata</taxon>
        <taxon>Ciliophora</taxon>
        <taxon>Postciliodesmatophora</taxon>
        <taxon>Heterotrichea</taxon>
        <taxon>Heterotrichida</taxon>
        <taxon>Blepharismidae</taxon>
        <taxon>Blepharisma</taxon>
    </lineage>
</organism>
<comment type="function">
    <text evidence="4">Non-catalytic component of the proteasome.</text>
</comment>
<dbReference type="CDD" id="cd03760">
    <property type="entry name" value="proteasome_beta_type_4"/>
    <property type="match status" value="1"/>
</dbReference>
<dbReference type="InterPro" id="IPR001353">
    <property type="entry name" value="Proteasome_sua/b"/>
</dbReference>
<dbReference type="Proteomes" id="UP001162131">
    <property type="component" value="Unassembled WGS sequence"/>
</dbReference>
<proteinExistence type="inferred from homology"/>
<dbReference type="InterPro" id="IPR016295">
    <property type="entry name" value="Proteasome_beta4"/>
</dbReference>
<evidence type="ECO:0000256" key="1">
    <source>
        <dbReference type="ARBA" id="ARBA00022490"/>
    </source>
</evidence>
<dbReference type="InterPro" id="IPR029055">
    <property type="entry name" value="Ntn_hydrolases_N"/>
</dbReference>
<dbReference type="PANTHER" id="PTHR32194">
    <property type="entry name" value="METALLOPROTEASE TLDD"/>
    <property type="match status" value="1"/>
</dbReference>
<dbReference type="SUPFAM" id="SSF56235">
    <property type="entry name" value="N-terminal nucleophile aminohydrolases (Ntn hydrolases)"/>
    <property type="match status" value="1"/>
</dbReference>
<dbReference type="GO" id="GO:0005634">
    <property type="term" value="C:nucleus"/>
    <property type="evidence" value="ECO:0007669"/>
    <property type="project" value="UniProtKB-SubCell"/>
</dbReference>
<name>A0AAU9K7D9_9CILI</name>
<dbReference type="InterPro" id="IPR016050">
    <property type="entry name" value="Proteasome_bsu_CS"/>
</dbReference>
<dbReference type="GO" id="GO:0005737">
    <property type="term" value="C:cytoplasm"/>
    <property type="evidence" value="ECO:0007669"/>
    <property type="project" value="UniProtKB-SubCell"/>
</dbReference>
<dbReference type="Gene3D" id="3.60.20.10">
    <property type="entry name" value="Glutamine Phosphoribosylpyrophosphate, subunit 1, domain 1"/>
    <property type="match status" value="1"/>
</dbReference>
<comment type="similarity">
    <text evidence="4">Belongs to the peptidase T1B family.</text>
</comment>
<dbReference type="PROSITE" id="PS00854">
    <property type="entry name" value="PROTEASOME_BETA_1"/>
    <property type="match status" value="1"/>
</dbReference>
<dbReference type="PROSITE" id="PS51476">
    <property type="entry name" value="PROTEASOME_BETA_2"/>
    <property type="match status" value="1"/>
</dbReference>
<dbReference type="GO" id="GO:0051603">
    <property type="term" value="P:proteolysis involved in protein catabolic process"/>
    <property type="evidence" value="ECO:0007669"/>
    <property type="project" value="InterPro"/>
</dbReference>
<dbReference type="EMBL" id="CAJZBQ010000062">
    <property type="protein sequence ID" value="CAG9335649.1"/>
    <property type="molecule type" value="Genomic_DNA"/>
</dbReference>
<protein>
    <recommendedName>
        <fullName evidence="4">Proteasome subunit beta</fullName>
    </recommendedName>
</protein>
<gene>
    <name evidence="5" type="ORF">BSTOLATCC_MIC64114</name>
</gene>
<keyword evidence="2 4" id="KW-0647">Proteasome</keyword>
<evidence type="ECO:0000256" key="4">
    <source>
        <dbReference type="PIRNR" id="PIRNR001213"/>
    </source>
</evidence>
<sequence>MALNHTVDPIIVGASVIAIKYADGILMCTDTLASFGSMARYKNIPRMAAIGNSTLIGASGEYSDFQEIIRLLREKEQEDFIQHDNISLSAAHYASYLSSILYGKRNKGNPLYNSVAIAGIINGQQYLAYLDLYGTHVLADYVTTGFAAHLCKPLLGNDWRPDLTESEAKQLVEGCMRTLWYRDARASNRIQFAKVTREGITFEDPYVLQSEWGYDSYKTYSLNPLYA</sequence>
<dbReference type="GO" id="GO:0019774">
    <property type="term" value="C:proteasome core complex, beta-subunit complex"/>
    <property type="evidence" value="ECO:0007669"/>
    <property type="project" value="UniProtKB-UniRule"/>
</dbReference>
<keyword evidence="6" id="KW-1185">Reference proteome</keyword>
<dbReference type="PANTHER" id="PTHR32194:SF6">
    <property type="entry name" value="PROTEASOME SUBUNIT BETA"/>
    <property type="match status" value="1"/>
</dbReference>
<evidence type="ECO:0000313" key="6">
    <source>
        <dbReference type="Proteomes" id="UP001162131"/>
    </source>
</evidence>
<keyword evidence="1 4" id="KW-0963">Cytoplasm</keyword>
<evidence type="ECO:0000256" key="2">
    <source>
        <dbReference type="ARBA" id="ARBA00022942"/>
    </source>
</evidence>
<dbReference type="AlphaFoldDB" id="A0AAU9K7D9"/>
<evidence type="ECO:0000256" key="3">
    <source>
        <dbReference type="ARBA" id="ARBA00023242"/>
    </source>
</evidence>
<keyword evidence="3 4" id="KW-0539">Nucleus</keyword>
<comment type="caution">
    <text evidence="5">The sequence shown here is derived from an EMBL/GenBank/DDBJ whole genome shotgun (WGS) entry which is preliminary data.</text>
</comment>
<evidence type="ECO:0000313" key="5">
    <source>
        <dbReference type="EMBL" id="CAG9335649.1"/>
    </source>
</evidence>
<dbReference type="InterPro" id="IPR023333">
    <property type="entry name" value="Proteasome_suB-type"/>
</dbReference>
<dbReference type="Pfam" id="PF00227">
    <property type="entry name" value="Proteasome"/>
    <property type="match status" value="1"/>
</dbReference>
<reference evidence="5" key="1">
    <citation type="submission" date="2021-09" db="EMBL/GenBank/DDBJ databases">
        <authorList>
            <consortium name="AG Swart"/>
            <person name="Singh M."/>
            <person name="Singh A."/>
            <person name="Seah K."/>
            <person name="Emmerich C."/>
        </authorList>
    </citation>
    <scope>NUCLEOTIDE SEQUENCE</scope>
    <source>
        <strain evidence="5">ATCC30299</strain>
    </source>
</reference>
<comment type="subcellular location">
    <subcellularLocation>
        <location evidence="4">Cytoplasm</location>
    </subcellularLocation>
    <subcellularLocation>
        <location evidence="4">Nucleus</location>
    </subcellularLocation>
</comment>